<keyword evidence="3" id="KW-1185">Reference proteome</keyword>
<evidence type="ECO:0000313" key="2">
    <source>
        <dbReference type="EMBL" id="KAG8237902.1"/>
    </source>
</evidence>
<dbReference type="PANTHER" id="PTHR46599:SF3">
    <property type="entry name" value="PIGGYBAC TRANSPOSABLE ELEMENT-DERIVED PROTEIN 4"/>
    <property type="match status" value="1"/>
</dbReference>
<proteinExistence type="predicted"/>
<reference evidence="2" key="1">
    <citation type="submission" date="2013-04" db="EMBL/GenBank/DDBJ databases">
        <authorList>
            <person name="Qu J."/>
            <person name="Murali S.C."/>
            <person name="Bandaranaike D."/>
            <person name="Bellair M."/>
            <person name="Blankenburg K."/>
            <person name="Chao H."/>
            <person name="Dinh H."/>
            <person name="Doddapaneni H."/>
            <person name="Downs B."/>
            <person name="Dugan-Rocha S."/>
            <person name="Elkadiri S."/>
            <person name="Gnanaolivu R.D."/>
            <person name="Hernandez B."/>
            <person name="Javaid M."/>
            <person name="Jayaseelan J.C."/>
            <person name="Lee S."/>
            <person name="Li M."/>
            <person name="Ming W."/>
            <person name="Munidasa M."/>
            <person name="Muniz J."/>
            <person name="Nguyen L."/>
            <person name="Ongeri F."/>
            <person name="Osuji N."/>
            <person name="Pu L.-L."/>
            <person name="Puazo M."/>
            <person name="Qu C."/>
            <person name="Quiroz J."/>
            <person name="Raj R."/>
            <person name="Weissenberger G."/>
            <person name="Xin Y."/>
            <person name="Zou X."/>
            <person name="Han Y."/>
            <person name="Richards S."/>
            <person name="Worley K."/>
            <person name="Muzny D."/>
            <person name="Gibbs R."/>
        </authorList>
    </citation>
    <scope>NUCLEOTIDE SEQUENCE</scope>
    <source>
        <strain evidence="2">Sampled in the wild</strain>
    </source>
</reference>
<evidence type="ECO:0000259" key="1">
    <source>
        <dbReference type="Pfam" id="PF13843"/>
    </source>
</evidence>
<feature type="domain" description="PiggyBac transposable element-derived protein" evidence="1">
    <location>
        <begin position="1"/>
        <end position="245"/>
    </location>
</feature>
<evidence type="ECO:0000313" key="3">
    <source>
        <dbReference type="Proteomes" id="UP000792457"/>
    </source>
</evidence>
<sequence length="249" mass="29181">MSYRRYILLKRYLHFVDNSSYKPGNHPNPKLYNIWPIFQHLNGTYSKLLSPMRDVSVDESLMLYKGRLGWKQYIPQKRARFGIKSFMLCETQSGYIWSIITGKGTKFLEEYEHLPVSSQVVLSLMKPLLGRGYCVVMDNYYSSPQLADILVANKTDTYGTVRINRKEMPSKICIMKWKDKKEVVLLSTVHNLDNVEIKKNEGIRKKPKVVVEYNDTMGGTDKVDQNLTYNQLVRKGGRKYYKKKYFTIF</sequence>
<organism evidence="2 3">
    <name type="scientific">Ladona fulva</name>
    <name type="common">Scarce chaser dragonfly</name>
    <name type="synonym">Libellula fulva</name>
    <dbReference type="NCBI Taxonomy" id="123851"/>
    <lineage>
        <taxon>Eukaryota</taxon>
        <taxon>Metazoa</taxon>
        <taxon>Ecdysozoa</taxon>
        <taxon>Arthropoda</taxon>
        <taxon>Hexapoda</taxon>
        <taxon>Insecta</taxon>
        <taxon>Pterygota</taxon>
        <taxon>Palaeoptera</taxon>
        <taxon>Odonata</taxon>
        <taxon>Epiprocta</taxon>
        <taxon>Anisoptera</taxon>
        <taxon>Libelluloidea</taxon>
        <taxon>Libellulidae</taxon>
        <taxon>Ladona</taxon>
    </lineage>
</organism>
<dbReference type="EMBL" id="KZ309241">
    <property type="protein sequence ID" value="KAG8237902.1"/>
    <property type="molecule type" value="Genomic_DNA"/>
</dbReference>
<protein>
    <recommendedName>
        <fullName evidence="1">PiggyBac transposable element-derived protein domain-containing protein</fullName>
    </recommendedName>
</protein>
<dbReference type="PANTHER" id="PTHR46599">
    <property type="entry name" value="PIGGYBAC TRANSPOSABLE ELEMENT-DERIVED PROTEIN 4"/>
    <property type="match status" value="1"/>
</dbReference>
<comment type="caution">
    <text evidence="2">The sequence shown here is derived from an EMBL/GenBank/DDBJ whole genome shotgun (WGS) entry which is preliminary data.</text>
</comment>
<dbReference type="Pfam" id="PF13843">
    <property type="entry name" value="DDE_Tnp_1_7"/>
    <property type="match status" value="1"/>
</dbReference>
<dbReference type="InterPro" id="IPR029526">
    <property type="entry name" value="PGBD"/>
</dbReference>
<dbReference type="AlphaFoldDB" id="A0A8K0KMN1"/>
<gene>
    <name evidence="2" type="ORF">J437_LFUL017698</name>
</gene>
<accession>A0A8K0KMN1</accession>
<dbReference type="Proteomes" id="UP000792457">
    <property type="component" value="Unassembled WGS sequence"/>
</dbReference>
<dbReference type="OrthoDB" id="75807at2759"/>
<name>A0A8K0KMN1_LADFU</name>
<reference evidence="2" key="2">
    <citation type="submission" date="2017-10" db="EMBL/GenBank/DDBJ databases">
        <title>Ladona fulva Genome sequencing and assembly.</title>
        <authorList>
            <person name="Murali S."/>
            <person name="Richards S."/>
            <person name="Bandaranaike D."/>
            <person name="Bellair M."/>
            <person name="Blankenburg K."/>
            <person name="Chao H."/>
            <person name="Dinh H."/>
            <person name="Doddapaneni H."/>
            <person name="Dugan-Rocha S."/>
            <person name="Elkadiri S."/>
            <person name="Gnanaolivu R."/>
            <person name="Hernandez B."/>
            <person name="Skinner E."/>
            <person name="Javaid M."/>
            <person name="Lee S."/>
            <person name="Li M."/>
            <person name="Ming W."/>
            <person name="Munidasa M."/>
            <person name="Muniz J."/>
            <person name="Nguyen L."/>
            <person name="Hughes D."/>
            <person name="Osuji N."/>
            <person name="Pu L.-L."/>
            <person name="Puazo M."/>
            <person name="Qu C."/>
            <person name="Quiroz J."/>
            <person name="Raj R."/>
            <person name="Weissenberger G."/>
            <person name="Xin Y."/>
            <person name="Zou X."/>
            <person name="Han Y."/>
            <person name="Worley K."/>
            <person name="Muzny D."/>
            <person name="Gibbs R."/>
        </authorList>
    </citation>
    <scope>NUCLEOTIDE SEQUENCE</scope>
    <source>
        <strain evidence="2">Sampled in the wild</strain>
    </source>
</reference>